<protein>
    <submittedName>
        <fullName evidence="3">Putative ABC transporter membrane protein</fullName>
    </submittedName>
</protein>
<evidence type="ECO:0000313" key="12">
    <source>
        <dbReference type="EMBL" id="CRI73359.1"/>
    </source>
</evidence>
<dbReference type="EMBL" id="LN847254">
    <property type="protein sequence ID" value="CRI53464.1"/>
    <property type="molecule type" value="Genomic_DNA"/>
</dbReference>
<proteinExistence type="predicted"/>
<dbReference type="PANTHER" id="PTHR43575">
    <property type="entry name" value="PROTEIN ABCI7, CHLOROPLASTIC"/>
    <property type="match status" value="1"/>
</dbReference>
<dbReference type="InterPro" id="IPR011542">
    <property type="entry name" value="SUF_FeS_clus_asmbl_SufD"/>
</dbReference>
<accession>A0A0F7WQE4</accession>
<name>A0A0F7WQE4_CHLPN</name>
<dbReference type="Pfam" id="PF01458">
    <property type="entry name" value="SUFBD_core"/>
    <property type="match status" value="1"/>
</dbReference>
<evidence type="ECO:0000313" key="2">
    <source>
        <dbReference type="EMBL" id="CRI38326.1"/>
    </source>
</evidence>
<dbReference type="PANTHER" id="PTHR43575:SF1">
    <property type="entry name" value="PROTEIN ABCI7, CHLOROPLASTIC"/>
    <property type="match status" value="1"/>
</dbReference>
<evidence type="ECO:0000313" key="11">
    <source>
        <dbReference type="EMBL" id="CRI72625.1"/>
    </source>
</evidence>
<dbReference type="EMBL" id="LN847244">
    <property type="protein sequence ID" value="CRI49608.1"/>
    <property type="molecule type" value="Genomic_DNA"/>
</dbReference>
<dbReference type="InterPro" id="IPR000825">
    <property type="entry name" value="SUF_FeS_clus_asmbl_SufBD_core"/>
</dbReference>
<dbReference type="EMBL" id="LN847227">
    <property type="protein sequence ID" value="CRI46185.1"/>
    <property type="molecule type" value="Genomic_DNA"/>
</dbReference>
<organism evidence="3">
    <name type="scientific">Chlamydia pneumoniae</name>
    <name type="common">Chlamydophila pneumoniae</name>
    <dbReference type="NCBI Taxonomy" id="83558"/>
    <lineage>
        <taxon>Bacteria</taxon>
        <taxon>Pseudomonadati</taxon>
        <taxon>Chlamydiota</taxon>
        <taxon>Chlamydiia</taxon>
        <taxon>Chlamydiales</taxon>
        <taxon>Chlamydiaceae</taxon>
        <taxon>Chlamydia/Chlamydophila group</taxon>
        <taxon>Chlamydia</taxon>
    </lineage>
</organism>
<dbReference type="EMBL" id="LN846999">
    <property type="protein sequence ID" value="CRI38326.1"/>
    <property type="molecule type" value="Genomic_DNA"/>
</dbReference>
<dbReference type="InterPro" id="IPR055346">
    <property type="entry name" value="Fe-S_cluster_assembly_SufBD"/>
</dbReference>
<dbReference type="EMBL" id="LN847246">
    <property type="protein sequence ID" value="CRI51865.1"/>
    <property type="molecule type" value="Genomic_DNA"/>
</dbReference>
<dbReference type="EMBL" id="LN847192">
    <property type="protein sequence ID" value="CRI72625.1"/>
    <property type="molecule type" value="Genomic_DNA"/>
</dbReference>
<evidence type="ECO:0000313" key="8">
    <source>
        <dbReference type="EMBL" id="CRI50737.1"/>
    </source>
</evidence>
<reference evidence="3" key="1">
    <citation type="submission" date="2015-05" db="EMBL/GenBank/DDBJ databases">
        <authorList>
            <person name="Rattei Thomas"/>
        </authorList>
    </citation>
    <scope>NUCLEOTIDE SEQUENCE</scope>
    <source>
        <strain evidence="2">CV15</strain>
        <strain evidence="3">CWL029c</strain>
        <strain evidence="4">GiD</strain>
        <strain evidence="11">H12</strain>
        <strain evidence="5">MUL2216</strain>
        <strain evidence="6">Panola</strain>
        <strain evidence="8">PB1</strain>
        <strain evidence="7">U1271</strain>
        <strain evidence="9">UZG1</strain>
        <strain evidence="10">Wien2</strain>
        <strain evidence="12">YK41</strain>
    </source>
</reference>
<dbReference type="AlphaFoldDB" id="A0A0F7WQE4"/>
<dbReference type="NCBIfam" id="TIGR01981">
    <property type="entry name" value="sufD"/>
    <property type="match status" value="1"/>
</dbReference>
<evidence type="ECO:0000313" key="4">
    <source>
        <dbReference type="EMBL" id="CRI41717.1"/>
    </source>
</evidence>
<dbReference type="EMBL" id="LN847005">
    <property type="protein sequence ID" value="CRI40589.1"/>
    <property type="molecule type" value="Genomic_DNA"/>
</dbReference>
<gene>
    <name evidence="2" type="ORF">BN1224_CV15_C_01590</name>
    <name evidence="4" type="ORF">BN1224_GiD_A_07180</name>
    <name evidence="11" type="ORF">BN1224_H12_EM_00140</name>
    <name evidence="5" type="ORF">BN1224_MUL2216_F_02400</name>
    <name evidence="6" type="ORF">BN1224_Panola_K_00140</name>
    <name evidence="8" type="ORF">BN1224_PB1_B_07060</name>
    <name evidence="7" type="ORF">BN1224_U1271_C_05480</name>
    <name evidence="9" type="ORF">BN1224_UZG1_B_00140</name>
    <name evidence="10" type="ORF">BN1224_Wien2_G_03450</name>
    <name evidence="12" type="ORF">BN1224_YK41_BR_01360</name>
    <name evidence="3" type="ORF">CWL029c_E_00130</name>
</gene>
<dbReference type="EMBL" id="LN847008">
    <property type="protein sequence ID" value="CRI41717.1"/>
    <property type="molecule type" value="Genomic_DNA"/>
</dbReference>
<dbReference type="InterPro" id="IPR037284">
    <property type="entry name" value="SUF_FeS_clus_asmbl_SufBD_sf"/>
</dbReference>
<dbReference type="PATRIC" id="fig|83558.13.peg.730"/>
<evidence type="ECO:0000313" key="5">
    <source>
        <dbReference type="EMBL" id="CRI46185.1"/>
    </source>
</evidence>
<evidence type="ECO:0000313" key="6">
    <source>
        <dbReference type="EMBL" id="CRI47315.1"/>
    </source>
</evidence>
<dbReference type="EMBL" id="LN847240">
    <property type="protein sequence ID" value="CRI50737.1"/>
    <property type="molecule type" value="Genomic_DNA"/>
</dbReference>
<evidence type="ECO:0000313" key="7">
    <source>
        <dbReference type="EMBL" id="CRI49608.1"/>
    </source>
</evidence>
<evidence type="ECO:0000313" key="10">
    <source>
        <dbReference type="EMBL" id="CRI53464.1"/>
    </source>
</evidence>
<dbReference type="EMBL" id="LN847236">
    <property type="protein sequence ID" value="CRI47315.1"/>
    <property type="molecule type" value="Genomic_DNA"/>
</dbReference>
<evidence type="ECO:0000313" key="3">
    <source>
        <dbReference type="EMBL" id="CRI40589.1"/>
    </source>
</evidence>
<evidence type="ECO:0000313" key="9">
    <source>
        <dbReference type="EMBL" id="CRI51865.1"/>
    </source>
</evidence>
<evidence type="ECO:0000259" key="1">
    <source>
        <dbReference type="Pfam" id="PF01458"/>
    </source>
</evidence>
<dbReference type="GO" id="GO:0016226">
    <property type="term" value="P:iron-sulfur cluster assembly"/>
    <property type="evidence" value="ECO:0007669"/>
    <property type="project" value="InterPro"/>
</dbReference>
<sequence>MLRGDKVLVSIETFSSIASGSPVQKAAEACYTQYSKQPSSKEVLSSFSWIQELSLFPDRYNLATGASELIKQHWLHNNHSLAFECILINGKYEPSLSQLPEGVIVCGIDEARGSLSSFMQGFDVNKHPLAFLNAVCSEDRGVVIYIPEEMQTSDPIFVRHISFPTVSDHDVIFSPRIVVILGQRASAQIQISHDVDLEMVGSSKTIVNGVTELFVGEGADLTVFMVPGYSEEDTLSWSTIATVEKDAICRMTQNLLESCQGFGWFDNTSYIVGKKGHAESLVLVQSPRKTWVNNLMSHDAEETVSRQNIKSILYSGHFLFEGTISISSQGDLSDANQKHDTLLLSSEARVSTFPRLEIETDEVKASHGATVGPLDPQQIFYMRSRGMTEAEAQEKLIHGFLKQGLVSDTFLGSSFQLNQTS</sequence>
<dbReference type="SUPFAM" id="SSF101960">
    <property type="entry name" value="Stabilizer of iron transporter SufD"/>
    <property type="match status" value="1"/>
</dbReference>
<feature type="domain" description="SUF system FeS cluster assembly SufBD core" evidence="1">
    <location>
        <begin position="169"/>
        <end position="400"/>
    </location>
</feature>
<dbReference type="EMBL" id="LN849043">
    <property type="protein sequence ID" value="CRI73359.1"/>
    <property type="molecule type" value="Genomic_DNA"/>
</dbReference>